<dbReference type="GO" id="GO:0016791">
    <property type="term" value="F:phosphatase activity"/>
    <property type="evidence" value="ECO:0007669"/>
    <property type="project" value="TreeGrafter"/>
</dbReference>
<dbReference type="AlphaFoldDB" id="A0A165Z6H7"/>
<feature type="transmembrane region" description="Helical" evidence="2">
    <location>
        <begin position="265"/>
        <end position="282"/>
    </location>
</feature>
<feature type="transmembrane region" description="Helical" evidence="2">
    <location>
        <begin position="228"/>
        <end position="245"/>
    </location>
</feature>
<comment type="caution">
    <text evidence="4">The sequence shown here is derived from an EMBL/GenBank/DDBJ whole genome shotgun (WGS) entry which is preliminary data.</text>
</comment>
<dbReference type="SUPFAM" id="SSF81606">
    <property type="entry name" value="PP2C-like"/>
    <property type="match status" value="1"/>
</dbReference>
<dbReference type="EC" id="3.1.3.3" evidence="4"/>
<dbReference type="RefSeq" id="WP_067092610.1">
    <property type="nucleotide sequence ID" value="NZ_LWMV01000218.1"/>
</dbReference>
<gene>
    <name evidence="4" type="primary">rsbU</name>
    <name evidence="4" type="ORF">MBCUR_18440</name>
</gene>
<evidence type="ECO:0000256" key="2">
    <source>
        <dbReference type="SAM" id="Phobius"/>
    </source>
</evidence>
<dbReference type="PATRIC" id="fig|49547.3.peg.1947"/>
<name>A0A165Z6H7_9EURY</name>
<evidence type="ECO:0000313" key="5">
    <source>
        <dbReference type="Proteomes" id="UP000077245"/>
    </source>
</evidence>
<proteinExistence type="predicted"/>
<keyword evidence="2" id="KW-0812">Transmembrane</keyword>
<feature type="transmembrane region" description="Helical" evidence="2">
    <location>
        <begin position="302"/>
        <end position="323"/>
    </location>
</feature>
<reference evidence="4 5" key="1">
    <citation type="submission" date="2016-04" db="EMBL/GenBank/DDBJ databases">
        <title>Genome sequence of Methanobrevibacter curvatus DSM 11111.</title>
        <authorList>
            <person name="Poehlein A."/>
            <person name="Seedorf H."/>
            <person name="Daniel R."/>
        </authorList>
    </citation>
    <scope>NUCLEOTIDE SEQUENCE [LARGE SCALE GENOMIC DNA]</scope>
    <source>
        <strain evidence="4 5">DSM 11111</strain>
    </source>
</reference>
<dbReference type="OrthoDB" id="110858at2157"/>
<feature type="transmembrane region" description="Helical" evidence="2">
    <location>
        <begin position="204"/>
        <end position="222"/>
    </location>
</feature>
<dbReference type="InterPro" id="IPR001932">
    <property type="entry name" value="PPM-type_phosphatase-like_dom"/>
</dbReference>
<keyword evidence="2" id="KW-1133">Transmembrane helix</keyword>
<dbReference type="Proteomes" id="UP000077245">
    <property type="component" value="Unassembled WGS sequence"/>
</dbReference>
<dbReference type="SMART" id="SM00331">
    <property type="entry name" value="PP2C_SIG"/>
    <property type="match status" value="1"/>
</dbReference>
<keyword evidence="5" id="KW-1185">Reference proteome</keyword>
<keyword evidence="1 4" id="KW-0378">Hydrolase</keyword>
<feature type="transmembrane region" description="Helical" evidence="2">
    <location>
        <begin position="165"/>
        <end position="184"/>
    </location>
</feature>
<protein>
    <submittedName>
        <fullName evidence="4">Phosphoserine phosphatase RsbU</fullName>
        <ecNumber evidence="4">3.1.3.3</ecNumber>
    </submittedName>
</protein>
<feature type="transmembrane region" description="Helical" evidence="2">
    <location>
        <begin position="81"/>
        <end position="102"/>
    </location>
</feature>
<feature type="transmembrane region" description="Helical" evidence="2">
    <location>
        <begin position="48"/>
        <end position="69"/>
    </location>
</feature>
<organism evidence="4 5">
    <name type="scientific">Methanobrevibacter curvatus</name>
    <dbReference type="NCBI Taxonomy" id="49547"/>
    <lineage>
        <taxon>Archaea</taxon>
        <taxon>Methanobacteriati</taxon>
        <taxon>Methanobacteriota</taxon>
        <taxon>Methanomada group</taxon>
        <taxon>Methanobacteria</taxon>
        <taxon>Methanobacteriales</taxon>
        <taxon>Methanobacteriaceae</taxon>
        <taxon>Methanobrevibacter</taxon>
    </lineage>
</organism>
<evidence type="ECO:0000259" key="3">
    <source>
        <dbReference type="SMART" id="SM00331"/>
    </source>
</evidence>
<dbReference type="PANTHER" id="PTHR43156:SF2">
    <property type="entry name" value="STAGE II SPORULATION PROTEIN E"/>
    <property type="match status" value="1"/>
</dbReference>
<evidence type="ECO:0000313" key="4">
    <source>
        <dbReference type="EMBL" id="KZX10306.1"/>
    </source>
</evidence>
<dbReference type="InterPro" id="IPR036457">
    <property type="entry name" value="PPM-type-like_dom_sf"/>
</dbReference>
<dbReference type="Pfam" id="PF07228">
    <property type="entry name" value="SpoIIE"/>
    <property type="match status" value="1"/>
</dbReference>
<dbReference type="InterPro" id="IPR052016">
    <property type="entry name" value="Bact_Sigma-Reg"/>
</dbReference>
<feature type="transmembrane region" description="Helical" evidence="2">
    <location>
        <begin position="122"/>
        <end position="145"/>
    </location>
</feature>
<feature type="transmembrane region" description="Helical" evidence="2">
    <location>
        <begin position="15"/>
        <end position="36"/>
    </location>
</feature>
<dbReference type="STRING" id="49547.MBCUR_18440"/>
<feature type="domain" description="PPM-type phosphatase" evidence="3">
    <location>
        <begin position="421"/>
        <end position="637"/>
    </location>
</feature>
<accession>A0A165Z6H7</accession>
<dbReference type="Gene3D" id="3.60.40.10">
    <property type="entry name" value="PPM-type phosphatase domain"/>
    <property type="match status" value="1"/>
</dbReference>
<keyword evidence="2" id="KW-0472">Membrane</keyword>
<sequence length="638" mass="72767">MVFQIKNSNENKRKMTVFIICSLLFIVVAVPFRYFFPIFTISEMRPASALPPVFGMMFGFWGALGAAFGNLISDIIAGYPLSILIVGFLAQFLFGYIAYKLWYGISLNGKFTFPRLDSVNNLLKFIIVIIITSVTMTWLICFIIGSLGFSDFSSLTSLILLFNNFNFSMIIGAIIISIANVFGIKMHKPIKPKKMYLSGKIFDLSIIISTIIGLVYTFYSFFYNQNYYIFNVGVIFYLLIIFYVFKPIEIDIINKKTKVTLTELFILVFINLGAVVAVSNGIEDFYSFQHITNLVSFWLKIYNDMAINIVIFYIFSIVILWYIEKNITTPIESMSEAAEDYIQSENKIMDSSSIISQINQFVDNSNECGILSRSLIRMIEYIKKYMKNLEKVTSERERINTELNIAAKIQEAALPKEFLRTDDFEVYALFEPAKEVGGDFYDFFLIDDDHLAIVIGDVSGKGIPAALFMMVSKSLLKNEAKFGMKPNHIFNIVNNQLAVDNDENMFLTAWMGILELSTGKLEFTNAGHNPPLIKNNSQKYEFLKSRANFVLGPMENINYDNNELQLTKGDKILLYTDGISESINKDKEFFGEEKIANILNNSNLDIKESLIKIKNGVDNFAEGLEQFDDITMLILKYK</sequence>
<dbReference type="EMBL" id="LWMV01000218">
    <property type="protein sequence ID" value="KZX10306.1"/>
    <property type="molecule type" value="Genomic_DNA"/>
</dbReference>
<dbReference type="PANTHER" id="PTHR43156">
    <property type="entry name" value="STAGE II SPORULATION PROTEIN E-RELATED"/>
    <property type="match status" value="1"/>
</dbReference>
<dbReference type="Gene3D" id="6.10.340.10">
    <property type="match status" value="1"/>
</dbReference>
<evidence type="ECO:0000256" key="1">
    <source>
        <dbReference type="ARBA" id="ARBA00022801"/>
    </source>
</evidence>